<reference evidence="2" key="1">
    <citation type="submission" date="2015-07" db="EMBL/GenBank/DDBJ databases">
        <title>Transcriptome Assembly of Anthurium amnicola.</title>
        <authorList>
            <person name="Suzuki J."/>
        </authorList>
    </citation>
    <scope>NUCLEOTIDE SEQUENCE</scope>
</reference>
<dbReference type="AlphaFoldDB" id="A0A1D1ZLJ9"/>
<feature type="non-terminal residue" evidence="2">
    <location>
        <position position="1"/>
    </location>
</feature>
<evidence type="ECO:0000313" key="2">
    <source>
        <dbReference type="EMBL" id="JAT67707.1"/>
    </source>
</evidence>
<feature type="region of interest" description="Disordered" evidence="1">
    <location>
        <begin position="1"/>
        <end position="66"/>
    </location>
</feature>
<accession>A0A1D1ZLJ9</accession>
<dbReference type="EMBL" id="GDJX01000229">
    <property type="protein sequence ID" value="JAT67707.1"/>
    <property type="molecule type" value="Transcribed_RNA"/>
</dbReference>
<organism evidence="2">
    <name type="scientific">Anthurium amnicola</name>
    <dbReference type="NCBI Taxonomy" id="1678845"/>
    <lineage>
        <taxon>Eukaryota</taxon>
        <taxon>Viridiplantae</taxon>
        <taxon>Streptophyta</taxon>
        <taxon>Embryophyta</taxon>
        <taxon>Tracheophyta</taxon>
        <taxon>Spermatophyta</taxon>
        <taxon>Magnoliopsida</taxon>
        <taxon>Liliopsida</taxon>
        <taxon>Araceae</taxon>
        <taxon>Pothoideae</taxon>
        <taxon>Potheae</taxon>
        <taxon>Anthurium</taxon>
    </lineage>
</organism>
<feature type="compositionally biased region" description="Pro residues" evidence="1">
    <location>
        <begin position="1"/>
        <end position="14"/>
    </location>
</feature>
<feature type="compositionally biased region" description="Pro residues" evidence="1">
    <location>
        <begin position="57"/>
        <end position="66"/>
    </location>
</feature>
<dbReference type="GO" id="GO:0003743">
    <property type="term" value="F:translation initiation factor activity"/>
    <property type="evidence" value="ECO:0007669"/>
    <property type="project" value="UniProtKB-KW"/>
</dbReference>
<sequence length="325" mass="36455">LPWPRPLPWPPPMQPGRGARPRRPAPLPRRPASREPRPQRPSPRAPTGTSRGHQSPHPRPLAVPPCALPRRQQHTLGLHAGVRVSPACTCCPAVRAPSATPSVLLHRRHRAGLPRLHPDLQQIWFRSARSRPPPHAASPQDPMPGIRPLLRRPVDASRRLSRHPFGVSLTSFGVSLAYPSFSLGISRRPRHFFGFLLAARLLSRLLPCRAFGTPTFSPSAFRRSRLRHSAFIYFSIYTSSCASRLVRSRDLCVSRFDVHVSCVLALRAFHASTFRAFFPPFAHFEISLSLSLKSLFTSRAFPSFARFDMSSFSCSFSWLIRSSIC</sequence>
<keyword evidence="2" id="KW-0648">Protein biosynthesis</keyword>
<protein>
    <submittedName>
        <fullName evidence="2">Translation initiation factor IF-2</fullName>
    </submittedName>
</protein>
<keyword evidence="2" id="KW-0396">Initiation factor</keyword>
<evidence type="ECO:0000256" key="1">
    <source>
        <dbReference type="SAM" id="MobiDB-lite"/>
    </source>
</evidence>
<proteinExistence type="predicted"/>
<gene>
    <name evidence="2" type="primary">infB_32</name>
    <name evidence="2" type="ORF">g.127278</name>
</gene>
<name>A0A1D1ZLJ9_9ARAE</name>